<keyword evidence="4" id="KW-0997">Cell inner membrane</keyword>
<comment type="subcellular location">
    <subcellularLocation>
        <location evidence="1">Cell inner membrane</location>
        <topology evidence="1">Multi-pass membrane protein</topology>
    </subcellularLocation>
</comment>
<dbReference type="InterPro" id="IPR042094">
    <property type="entry name" value="T2SS_GspF_sf"/>
</dbReference>
<evidence type="ECO:0000256" key="1">
    <source>
        <dbReference type="ARBA" id="ARBA00004429"/>
    </source>
</evidence>
<evidence type="ECO:0000259" key="9">
    <source>
        <dbReference type="Pfam" id="PF00482"/>
    </source>
</evidence>
<dbReference type="InterPro" id="IPR003004">
    <property type="entry name" value="GspF/PilC"/>
</dbReference>
<dbReference type="GO" id="GO:0005886">
    <property type="term" value="C:plasma membrane"/>
    <property type="evidence" value="ECO:0007669"/>
    <property type="project" value="UniProtKB-SubCell"/>
</dbReference>
<feature type="domain" description="Type II secretion system protein GspF" evidence="9">
    <location>
        <begin position="270"/>
        <end position="394"/>
    </location>
</feature>
<sequence>MANFKYTIINEEGKKIQGEVESTDRNSVISFLRKELVTIISVEEVGAQKVTLFGKEKAIKLGDLVVFSRQLATLVKAGVPLVKGLSIMQAQIENKSLQKIVNSLQLNIESGRSLSEALAGHPKIFSSIYINMVKAGEMGGALDLILEKMAGYLEDIDKLARKLKGALIYPSVVITMAVVITAFIFIKVIPSFKEMFVSLGLTLPLPTRIVIGISDFIRNCYVYILIFIAIAVVVTRLFIATEKGRMLFGRACLTIPILGNIILKVMLARFSRTLATLVKSGISIINSLDIVARTAGNPVIERALVNAKARVGRGEKIGESLRAEGGTLFPPLVIDMISVGEETGSISPMLDKISEFYEAETDAAISALMSLIEPMLIIFLGGIVAMIALSMFLPIMEIIKKLGH</sequence>
<feature type="transmembrane region" description="Helical" evidence="8">
    <location>
        <begin position="220"/>
        <end position="241"/>
    </location>
</feature>
<evidence type="ECO:0000256" key="8">
    <source>
        <dbReference type="SAM" id="Phobius"/>
    </source>
</evidence>
<dbReference type="PANTHER" id="PTHR30012:SF0">
    <property type="entry name" value="TYPE II SECRETION SYSTEM PROTEIN F-RELATED"/>
    <property type="match status" value="1"/>
</dbReference>
<feature type="transmembrane region" description="Helical" evidence="8">
    <location>
        <begin position="376"/>
        <end position="396"/>
    </location>
</feature>
<evidence type="ECO:0000256" key="4">
    <source>
        <dbReference type="ARBA" id="ARBA00022519"/>
    </source>
</evidence>
<evidence type="ECO:0000256" key="5">
    <source>
        <dbReference type="ARBA" id="ARBA00022692"/>
    </source>
</evidence>
<evidence type="ECO:0000256" key="7">
    <source>
        <dbReference type="ARBA" id="ARBA00023136"/>
    </source>
</evidence>
<dbReference type="Proteomes" id="UP000229641">
    <property type="component" value="Unassembled WGS sequence"/>
</dbReference>
<evidence type="ECO:0000313" key="11">
    <source>
        <dbReference type="Proteomes" id="UP000229641"/>
    </source>
</evidence>
<keyword evidence="7 8" id="KW-0472">Membrane</keyword>
<dbReference type="FunFam" id="1.20.81.30:FF:000001">
    <property type="entry name" value="Type II secretion system protein F"/>
    <property type="match status" value="2"/>
</dbReference>
<name>A0A2H0LYC1_9BACT</name>
<organism evidence="10 11">
    <name type="scientific">Candidatus Ghiorseimicrobium undicola</name>
    <dbReference type="NCBI Taxonomy" id="1974746"/>
    <lineage>
        <taxon>Bacteria</taxon>
        <taxon>Pseudomonadati</taxon>
        <taxon>Candidatus Omnitrophota</taxon>
        <taxon>Candidatus Ghiorseimicrobium</taxon>
    </lineage>
</organism>
<evidence type="ECO:0000313" key="10">
    <source>
        <dbReference type="EMBL" id="PIQ89420.1"/>
    </source>
</evidence>
<keyword evidence="5 8" id="KW-0812">Transmembrane</keyword>
<dbReference type="Gene3D" id="1.20.81.30">
    <property type="entry name" value="Type II secretion system (T2SS), domain F"/>
    <property type="match status" value="2"/>
</dbReference>
<dbReference type="AlphaFoldDB" id="A0A2H0LYC1"/>
<accession>A0A2H0LYC1</accession>
<dbReference type="EMBL" id="PCWA01000042">
    <property type="protein sequence ID" value="PIQ89420.1"/>
    <property type="molecule type" value="Genomic_DNA"/>
</dbReference>
<comment type="caution">
    <text evidence="10">The sequence shown here is derived from an EMBL/GenBank/DDBJ whole genome shotgun (WGS) entry which is preliminary data.</text>
</comment>
<gene>
    <name evidence="10" type="ORF">COV72_03170</name>
</gene>
<evidence type="ECO:0000256" key="3">
    <source>
        <dbReference type="ARBA" id="ARBA00022475"/>
    </source>
</evidence>
<dbReference type="PANTHER" id="PTHR30012">
    <property type="entry name" value="GENERAL SECRETION PATHWAY PROTEIN"/>
    <property type="match status" value="1"/>
</dbReference>
<evidence type="ECO:0000256" key="6">
    <source>
        <dbReference type="ARBA" id="ARBA00022989"/>
    </source>
</evidence>
<feature type="domain" description="Type II secretion system protein GspF" evidence="9">
    <location>
        <begin position="67"/>
        <end position="190"/>
    </location>
</feature>
<proteinExistence type="inferred from homology"/>
<dbReference type="PRINTS" id="PR00812">
    <property type="entry name" value="BCTERIALGSPF"/>
</dbReference>
<comment type="similarity">
    <text evidence="2">Belongs to the GSP F family.</text>
</comment>
<evidence type="ECO:0000256" key="2">
    <source>
        <dbReference type="ARBA" id="ARBA00005745"/>
    </source>
</evidence>
<dbReference type="InterPro" id="IPR018076">
    <property type="entry name" value="T2SS_GspF_dom"/>
</dbReference>
<keyword evidence="6 8" id="KW-1133">Transmembrane helix</keyword>
<feature type="transmembrane region" description="Helical" evidence="8">
    <location>
        <begin position="167"/>
        <end position="189"/>
    </location>
</feature>
<protein>
    <submittedName>
        <fullName evidence="10">Pilus assembly protein PilC</fullName>
    </submittedName>
</protein>
<reference evidence="10 11" key="1">
    <citation type="submission" date="2017-09" db="EMBL/GenBank/DDBJ databases">
        <title>Depth-based differentiation of microbial function through sediment-hosted aquifers and enrichment of novel symbionts in the deep terrestrial subsurface.</title>
        <authorList>
            <person name="Probst A.J."/>
            <person name="Ladd B."/>
            <person name="Jarett J.K."/>
            <person name="Geller-Mcgrath D.E."/>
            <person name="Sieber C.M."/>
            <person name="Emerson J.B."/>
            <person name="Anantharaman K."/>
            <person name="Thomas B.C."/>
            <person name="Malmstrom R."/>
            <person name="Stieglmeier M."/>
            <person name="Klingl A."/>
            <person name="Woyke T."/>
            <person name="Ryan C.M."/>
            <person name="Banfield J.F."/>
        </authorList>
    </citation>
    <scope>NUCLEOTIDE SEQUENCE [LARGE SCALE GENOMIC DNA]</scope>
    <source>
        <strain evidence="10">CG11_big_fil_rev_8_21_14_0_20_42_13</strain>
    </source>
</reference>
<feature type="transmembrane region" description="Helical" evidence="8">
    <location>
        <begin position="247"/>
        <end position="267"/>
    </location>
</feature>
<dbReference type="Pfam" id="PF00482">
    <property type="entry name" value="T2SSF"/>
    <property type="match status" value="2"/>
</dbReference>
<keyword evidence="3" id="KW-1003">Cell membrane</keyword>